<evidence type="ECO:0000313" key="5">
    <source>
        <dbReference type="Proteomes" id="UP000239698"/>
    </source>
</evidence>
<feature type="transmembrane region" description="Helical" evidence="1">
    <location>
        <begin position="37"/>
        <end position="59"/>
    </location>
</feature>
<comment type="caution">
    <text evidence="2">The sequence shown here is derived from an EMBL/GenBank/DDBJ whole genome shotgun (WGS) entry which is preliminary data.</text>
</comment>
<keyword evidence="1" id="KW-0812">Transmembrane</keyword>
<reference evidence="4 5" key="1">
    <citation type="submission" date="2018-02" db="EMBL/GenBank/DDBJ databases">
        <title>Bacteriophage NCPPB3778 and a type I-E CRISPR drive the evolution of the US Biological Select Agent, Rathayibacter toxicus.</title>
        <authorList>
            <person name="Davis E.W.II."/>
            <person name="Tabima J.F."/>
            <person name="Weisberg A.J."/>
            <person name="Lopes L.D."/>
            <person name="Wiseman M.S."/>
            <person name="Wiseman M.S."/>
            <person name="Pupko T."/>
            <person name="Belcher M.S."/>
            <person name="Sechler A.J."/>
            <person name="Tancos M.A."/>
            <person name="Schroeder B.K."/>
            <person name="Murray T.D."/>
            <person name="Luster D.G."/>
            <person name="Schneider W.L."/>
            <person name="Rogers E."/>
            <person name="Andreote F.D."/>
            <person name="Grunwald N.J."/>
            <person name="Putnam M.L."/>
            <person name="Chang J.H."/>
        </authorList>
    </citation>
    <scope>NUCLEOTIDE SEQUENCE [LARGE SCALE GENOMIC DNA]</scope>
    <source>
        <strain evidence="3 5">AY1D6</strain>
        <strain evidence="2 4">AY1I9</strain>
    </source>
</reference>
<evidence type="ECO:0000313" key="2">
    <source>
        <dbReference type="EMBL" id="PPF10896.1"/>
    </source>
</evidence>
<keyword evidence="1" id="KW-0472">Membrane</keyword>
<dbReference type="RefSeq" id="WP_097165223.1">
    <property type="nucleotide sequence ID" value="NZ_CP028129.1"/>
</dbReference>
<evidence type="ECO:0000313" key="3">
    <source>
        <dbReference type="EMBL" id="PPH71024.1"/>
    </source>
</evidence>
<dbReference type="EMBL" id="PSUL01000038">
    <property type="protein sequence ID" value="PPF10896.1"/>
    <property type="molecule type" value="Genomic_DNA"/>
</dbReference>
<keyword evidence="5" id="KW-1185">Reference proteome</keyword>
<evidence type="ECO:0000256" key="1">
    <source>
        <dbReference type="SAM" id="Phobius"/>
    </source>
</evidence>
<dbReference type="GeneID" id="49820978"/>
<proteinExistence type="predicted"/>
<accession>A0ABD6W5P7</accession>
<organism evidence="2 4">
    <name type="scientific">Rathayibacter rathayi</name>
    <name type="common">Corynebacterium rathayi</name>
    <dbReference type="NCBI Taxonomy" id="33887"/>
    <lineage>
        <taxon>Bacteria</taxon>
        <taxon>Bacillati</taxon>
        <taxon>Actinomycetota</taxon>
        <taxon>Actinomycetes</taxon>
        <taxon>Micrococcales</taxon>
        <taxon>Microbacteriaceae</taxon>
        <taxon>Rathayibacter</taxon>
    </lineage>
</organism>
<dbReference type="Proteomes" id="UP000237881">
    <property type="component" value="Unassembled WGS sequence"/>
</dbReference>
<dbReference type="AlphaFoldDB" id="A0ABD6W5P7"/>
<feature type="transmembrane region" description="Helical" evidence="1">
    <location>
        <begin position="12"/>
        <end position="30"/>
    </location>
</feature>
<protein>
    <submittedName>
        <fullName evidence="2">Uncharacterized protein</fullName>
    </submittedName>
</protein>
<sequence length="60" mass="6021">MTDDVGTVRAAALFLPTVTVAAEGVALLVWRTRAGRSTAIVAGLLVGGAWTALLVAVALS</sequence>
<dbReference type="KEGG" id="rry:C1O28_10890"/>
<dbReference type="Proteomes" id="UP000239698">
    <property type="component" value="Unassembled WGS sequence"/>
</dbReference>
<gene>
    <name evidence="2" type="ORF">C5C04_12810</name>
    <name evidence="3" type="ORF">C5C40_15670</name>
</gene>
<name>A0ABD6W5P7_RATRA</name>
<evidence type="ECO:0000313" key="4">
    <source>
        <dbReference type="Proteomes" id="UP000237881"/>
    </source>
</evidence>
<dbReference type="EMBL" id="PSVT01000067">
    <property type="protein sequence ID" value="PPH71024.1"/>
    <property type="molecule type" value="Genomic_DNA"/>
</dbReference>
<keyword evidence="1" id="KW-1133">Transmembrane helix</keyword>